<dbReference type="OrthoDB" id="5819179at2"/>
<dbReference type="Proteomes" id="UP000037515">
    <property type="component" value="Unassembled WGS sequence"/>
</dbReference>
<evidence type="ECO:0000313" key="3">
    <source>
        <dbReference type="Proteomes" id="UP000037515"/>
    </source>
</evidence>
<dbReference type="PROSITE" id="PS51257">
    <property type="entry name" value="PROKAR_LIPOPROTEIN"/>
    <property type="match status" value="1"/>
</dbReference>
<organism evidence="2 3">
    <name type="scientific">Vibrio nereis</name>
    <dbReference type="NCBI Taxonomy" id="693"/>
    <lineage>
        <taxon>Bacteria</taxon>
        <taxon>Pseudomonadati</taxon>
        <taxon>Pseudomonadota</taxon>
        <taxon>Gammaproteobacteria</taxon>
        <taxon>Vibrionales</taxon>
        <taxon>Vibrionaceae</taxon>
        <taxon>Vibrio</taxon>
    </lineage>
</organism>
<dbReference type="RefSeq" id="WP_053396199.1">
    <property type="nucleotide sequence ID" value="NZ_LHPJ01000009.1"/>
</dbReference>
<dbReference type="Pfam" id="PF05345">
    <property type="entry name" value="He_PIG"/>
    <property type="match status" value="1"/>
</dbReference>
<sequence>MNKLSLLAASVAIALTGCGGSEGDSSGGTPPTPGGLVITAVDGLLYNASVMVDADQDLSNGCELDTGVKTNQEGQARISEDYAGLTICVEAKANQTIDMERGILSHNFALSAMNVKDGSVASPMTHMVVEQIKADGSLTQEQAEANVVASITDSGLEADSALIFGNYLETDSDDAKALKIIGETLVDNADIDVEKQLEVADLVAKEANDIIENNGDMTDFAPVITVPKDDSPVVVEENHRPTSSQTVEPITIVLGDASTPFTASFTDIDADTLTYELKALKLANGLNGLSIDSTTGEISGTPESAGVFTYQVFATDEHKARSYPLTFTVTVEAPNTAPVINETVKAELQAEIDTWQWVEGEQPLDTLNISALFDDADSDLLTYRVLSSLSKNGDAETGFQVHVDGNGNISFDGPLPFKAPAGAENLYVYAKDSVNADEPLVIFTLPEIIEGTPVVPEPPVASVADLQNKFLHFVEVGSNGTNYAKAWCDSIYFDSASQKIYWSNRTDANKQTCVDEDLNNFTSDITYTIEDGLIKSTNFAQDGISFELVESSIYDDDMSNHYLVKFNYIDDESEELESVTEVYGYYTDKREVEKEIYQPIGRSMDNAPWAVGLTHTVIDGKVQEFDVSGIVQQFDYEGTDGQVHTYTAASLYAEDAHACDVLKNDYTIRVMGSNDAAGSHFVSREFKVDNGCYLNMLPFNQEEAIPAGLYTIEAKPNRLDEGERVIFSFKK</sequence>
<protein>
    <recommendedName>
        <fullName evidence="1">Dystroglycan-type cadherin-like domain-containing protein</fullName>
    </recommendedName>
</protein>
<dbReference type="GO" id="GO:0005509">
    <property type="term" value="F:calcium ion binding"/>
    <property type="evidence" value="ECO:0007669"/>
    <property type="project" value="InterPro"/>
</dbReference>
<dbReference type="InterPro" id="IPR015919">
    <property type="entry name" value="Cadherin-like_sf"/>
</dbReference>
<dbReference type="GO" id="GO:0016020">
    <property type="term" value="C:membrane"/>
    <property type="evidence" value="ECO:0007669"/>
    <property type="project" value="InterPro"/>
</dbReference>
<dbReference type="EMBL" id="LHPJ01000009">
    <property type="protein sequence ID" value="KOO02968.1"/>
    <property type="molecule type" value="Genomic_DNA"/>
</dbReference>
<evidence type="ECO:0000259" key="1">
    <source>
        <dbReference type="SMART" id="SM00736"/>
    </source>
</evidence>
<reference evidence="3" key="1">
    <citation type="submission" date="2015-08" db="EMBL/GenBank/DDBJ databases">
        <title>Vibrio galatheae sp. nov., a novel member of the Vibrionaceae family isolated from the Solomon Islands.</title>
        <authorList>
            <person name="Giubergia S."/>
            <person name="Machado H."/>
            <person name="Mateiu R.V."/>
            <person name="Gram L."/>
        </authorList>
    </citation>
    <scope>NUCLEOTIDE SEQUENCE [LARGE SCALE GENOMIC DNA]</scope>
    <source>
        <strain evidence="3">DSM 19584</strain>
    </source>
</reference>
<name>A0A0M0HMN1_VIBNE</name>
<dbReference type="SUPFAM" id="SSF49313">
    <property type="entry name" value="Cadherin-like"/>
    <property type="match status" value="1"/>
</dbReference>
<keyword evidence="3" id="KW-1185">Reference proteome</keyword>
<evidence type="ECO:0000313" key="2">
    <source>
        <dbReference type="EMBL" id="KOO02968.1"/>
    </source>
</evidence>
<dbReference type="Gene3D" id="2.60.40.10">
    <property type="entry name" value="Immunoglobulins"/>
    <property type="match status" value="1"/>
</dbReference>
<dbReference type="AlphaFoldDB" id="A0A0M0HMN1"/>
<dbReference type="PATRIC" id="fig|693.5.peg.2605"/>
<dbReference type="InterPro" id="IPR006644">
    <property type="entry name" value="Cadg"/>
</dbReference>
<feature type="domain" description="Dystroglycan-type cadherin-like" evidence="1">
    <location>
        <begin position="242"/>
        <end position="338"/>
    </location>
</feature>
<accession>A0A0M0HMN1</accession>
<comment type="caution">
    <text evidence="2">The sequence shown here is derived from an EMBL/GenBank/DDBJ whole genome shotgun (WGS) entry which is preliminary data.</text>
</comment>
<dbReference type="STRING" id="693.AKJ17_12715"/>
<dbReference type="SMART" id="SM00736">
    <property type="entry name" value="CADG"/>
    <property type="match status" value="1"/>
</dbReference>
<dbReference type="InterPro" id="IPR013783">
    <property type="entry name" value="Ig-like_fold"/>
</dbReference>
<gene>
    <name evidence="2" type="ORF">AKJ17_12715</name>
</gene>
<proteinExistence type="predicted"/>